<evidence type="ECO:0000256" key="5">
    <source>
        <dbReference type="ARBA" id="ARBA00012588"/>
    </source>
</evidence>
<proteinExistence type="inferred from homology"/>
<accession>A0A835WA64</accession>
<keyword evidence="6" id="KW-0150">Chloroplast</keyword>
<feature type="domain" description="Carbohydrate binding module family 25" evidence="14">
    <location>
        <begin position="927"/>
        <end position="1024"/>
    </location>
</feature>
<dbReference type="GO" id="GO:0009011">
    <property type="term" value="F:alpha-1,4-glucan glucosyltransferase (ADP-glucose donor) activity"/>
    <property type="evidence" value="ECO:0007669"/>
    <property type="project" value="UniProtKB-EC"/>
</dbReference>
<keyword evidence="12" id="KW-0175">Coiled coil</keyword>
<dbReference type="InterPro" id="IPR013534">
    <property type="entry name" value="Starch_synth_cat_dom"/>
</dbReference>
<feature type="domain" description="Carbohydrate binding module family 25" evidence="14">
    <location>
        <begin position="755"/>
        <end position="860"/>
    </location>
</feature>
<dbReference type="GO" id="GO:0009507">
    <property type="term" value="C:chloroplast"/>
    <property type="evidence" value="ECO:0007669"/>
    <property type="project" value="UniProtKB-SubCell"/>
</dbReference>
<evidence type="ECO:0000256" key="8">
    <source>
        <dbReference type="ARBA" id="ARBA00022676"/>
    </source>
</evidence>
<dbReference type="EMBL" id="JAEHOC010000003">
    <property type="protein sequence ID" value="KAG2443626.1"/>
    <property type="molecule type" value="Genomic_DNA"/>
</dbReference>
<dbReference type="PANTHER" id="PTHR46083:SF5">
    <property type="entry name" value="STARCH SYNTHASE 3, CHLOROPLASTIC_AMYLOPLASTIC"/>
    <property type="match status" value="1"/>
</dbReference>
<dbReference type="HAMAP" id="MF_00484">
    <property type="entry name" value="Glycogen_synth"/>
    <property type="match status" value="1"/>
</dbReference>
<keyword evidence="16" id="KW-1185">Reference proteome</keyword>
<feature type="compositionally biased region" description="Low complexity" evidence="13">
    <location>
        <begin position="39"/>
        <end position="59"/>
    </location>
</feature>
<gene>
    <name evidence="15" type="ORF">HXX76_001976</name>
</gene>
<evidence type="ECO:0000259" key="14">
    <source>
        <dbReference type="SMART" id="SM01066"/>
    </source>
</evidence>
<dbReference type="InterPro" id="IPR005085">
    <property type="entry name" value="CBM25"/>
</dbReference>
<dbReference type="GO" id="GO:0004373">
    <property type="term" value="F:alpha-1,4-glucan glucosyltransferase (UDP-glucose donor) activity"/>
    <property type="evidence" value="ECO:0007669"/>
    <property type="project" value="InterPro"/>
</dbReference>
<evidence type="ECO:0000256" key="2">
    <source>
        <dbReference type="ARBA" id="ARBA00004229"/>
    </source>
</evidence>
<evidence type="ECO:0000256" key="7">
    <source>
        <dbReference type="ARBA" id="ARBA00022640"/>
    </source>
</evidence>
<comment type="pathway">
    <text evidence="3">Glycan biosynthesis; starch biosynthesis.</text>
</comment>
<evidence type="ECO:0000256" key="1">
    <source>
        <dbReference type="ARBA" id="ARBA00001478"/>
    </source>
</evidence>
<dbReference type="InterPro" id="IPR011835">
    <property type="entry name" value="GS/SS"/>
</dbReference>
<feature type="domain" description="Carbohydrate binding module family 25" evidence="14">
    <location>
        <begin position="564"/>
        <end position="654"/>
    </location>
</feature>
<feature type="compositionally biased region" description="Low complexity" evidence="13">
    <location>
        <begin position="201"/>
        <end position="211"/>
    </location>
</feature>
<evidence type="ECO:0000256" key="13">
    <source>
        <dbReference type="SAM" id="MobiDB-lite"/>
    </source>
</evidence>
<comment type="catalytic activity">
    <reaction evidence="1">
        <text>[(1-&gt;4)-alpha-D-glucosyl](n) + ADP-alpha-D-glucose = [(1-&gt;4)-alpha-D-glucosyl](n+1) + ADP + H(+)</text>
        <dbReference type="Rhea" id="RHEA:18189"/>
        <dbReference type="Rhea" id="RHEA-COMP:9584"/>
        <dbReference type="Rhea" id="RHEA-COMP:9587"/>
        <dbReference type="ChEBI" id="CHEBI:15378"/>
        <dbReference type="ChEBI" id="CHEBI:15444"/>
        <dbReference type="ChEBI" id="CHEBI:57498"/>
        <dbReference type="ChEBI" id="CHEBI:456216"/>
        <dbReference type="EC" id="2.4.1.21"/>
    </reaction>
</comment>
<dbReference type="Gene3D" id="2.60.40.10">
    <property type="entry name" value="Immunoglobulins"/>
    <property type="match status" value="1"/>
</dbReference>
<reference evidence="15" key="1">
    <citation type="journal article" date="2020" name="bioRxiv">
        <title>Comparative genomics of Chlamydomonas.</title>
        <authorList>
            <person name="Craig R.J."/>
            <person name="Hasan A.R."/>
            <person name="Ness R.W."/>
            <person name="Keightley P.D."/>
        </authorList>
    </citation>
    <scope>NUCLEOTIDE SEQUENCE</scope>
    <source>
        <strain evidence="15">SAG 7.73</strain>
    </source>
</reference>
<comment type="similarity">
    <text evidence="4">Belongs to the glycosyltransferase 1 family. Bacterial/plant glycogen synthase subfamily.</text>
</comment>
<dbReference type="SMART" id="SM01066">
    <property type="entry name" value="CBM_25"/>
    <property type="match status" value="3"/>
</dbReference>
<evidence type="ECO:0000256" key="6">
    <source>
        <dbReference type="ARBA" id="ARBA00022528"/>
    </source>
</evidence>
<dbReference type="PANTHER" id="PTHR46083">
    <property type="match status" value="1"/>
</dbReference>
<dbReference type="SUPFAM" id="SSF53756">
    <property type="entry name" value="UDP-Glycosyltransferase/glycogen phosphorylase"/>
    <property type="match status" value="1"/>
</dbReference>
<comment type="caution">
    <text evidence="15">The sequence shown here is derived from an EMBL/GenBank/DDBJ whole genome shotgun (WGS) entry which is preliminary data.</text>
</comment>
<evidence type="ECO:0000256" key="10">
    <source>
        <dbReference type="ARBA" id="ARBA00022922"/>
    </source>
</evidence>
<evidence type="ECO:0000256" key="4">
    <source>
        <dbReference type="ARBA" id="ARBA00010281"/>
    </source>
</evidence>
<keyword evidence="10" id="KW-0750">Starch biosynthesis</keyword>
<evidence type="ECO:0000256" key="12">
    <source>
        <dbReference type="SAM" id="Coils"/>
    </source>
</evidence>
<dbReference type="Pfam" id="PF00534">
    <property type="entry name" value="Glycos_transf_1"/>
    <property type="match status" value="1"/>
</dbReference>
<evidence type="ECO:0000313" key="15">
    <source>
        <dbReference type="EMBL" id="KAG2443626.1"/>
    </source>
</evidence>
<keyword evidence="11" id="KW-0809">Transit peptide</keyword>
<dbReference type="CDD" id="cd03791">
    <property type="entry name" value="GT5_Glycogen_synthase_DULL1-like"/>
    <property type="match status" value="1"/>
</dbReference>
<dbReference type="Pfam" id="PF16760">
    <property type="entry name" value="CBM53"/>
    <property type="match status" value="1"/>
</dbReference>
<protein>
    <recommendedName>
        <fullName evidence="5">starch synthase</fullName>
        <ecNumber evidence="5">2.4.1.21</ecNumber>
    </recommendedName>
</protein>
<comment type="subcellular location">
    <subcellularLocation>
        <location evidence="2">Plastid</location>
        <location evidence="2">Chloroplast</location>
    </subcellularLocation>
</comment>
<dbReference type="Gene3D" id="3.40.50.2000">
    <property type="entry name" value="Glycogen Phosphorylase B"/>
    <property type="match status" value="3"/>
</dbReference>
<dbReference type="GO" id="GO:2001070">
    <property type="term" value="F:starch binding"/>
    <property type="evidence" value="ECO:0007669"/>
    <property type="project" value="InterPro"/>
</dbReference>
<dbReference type="GO" id="GO:1901137">
    <property type="term" value="P:carbohydrate derivative biosynthetic process"/>
    <property type="evidence" value="ECO:0007669"/>
    <property type="project" value="UniProtKB-ARBA"/>
</dbReference>
<evidence type="ECO:0000313" key="16">
    <source>
        <dbReference type="Proteomes" id="UP000650467"/>
    </source>
</evidence>
<keyword evidence="7" id="KW-0934">Plastid</keyword>
<dbReference type="InterPro" id="IPR001296">
    <property type="entry name" value="Glyco_trans_1"/>
</dbReference>
<keyword evidence="8" id="KW-0328">Glycosyltransferase</keyword>
<dbReference type="GO" id="GO:0019252">
    <property type="term" value="P:starch biosynthetic process"/>
    <property type="evidence" value="ECO:0007669"/>
    <property type="project" value="UniProtKB-UniPathway"/>
</dbReference>
<dbReference type="InterPro" id="IPR013783">
    <property type="entry name" value="Ig-like_fold"/>
</dbReference>
<feature type="coiled-coil region" evidence="12">
    <location>
        <begin position="238"/>
        <end position="275"/>
    </location>
</feature>
<evidence type="ECO:0000256" key="9">
    <source>
        <dbReference type="ARBA" id="ARBA00022679"/>
    </source>
</evidence>
<organism evidence="15 16">
    <name type="scientific">Chlamydomonas incerta</name>
    <dbReference type="NCBI Taxonomy" id="51695"/>
    <lineage>
        <taxon>Eukaryota</taxon>
        <taxon>Viridiplantae</taxon>
        <taxon>Chlorophyta</taxon>
        <taxon>core chlorophytes</taxon>
        <taxon>Chlorophyceae</taxon>
        <taxon>CS clade</taxon>
        <taxon>Chlamydomonadales</taxon>
        <taxon>Chlamydomonadaceae</taxon>
        <taxon>Chlamydomonas</taxon>
    </lineage>
</organism>
<dbReference type="Pfam" id="PF08323">
    <property type="entry name" value="Glyco_transf_5"/>
    <property type="match status" value="1"/>
</dbReference>
<dbReference type="Proteomes" id="UP000650467">
    <property type="component" value="Unassembled WGS sequence"/>
</dbReference>
<feature type="compositionally biased region" description="Low complexity" evidence="13">
    <location>
        <begin position="66"/>
        <end position="76"/>
    </location>
</feature>
<dbReference type="OrthoDB" id="2018403at2759"/>
<sequence>MMQQPRPLQSGRAAGGAAQRPFVGGASAASAGVLPPPHLATATAAAPSTSSAAAASVLAAPPPPMRGGAPPGSRRGMSIRRHAAPRSSSTPARAGGGGGAGGVLPSTAAAAAPPAAAAPSSKSAGSTATAVSGSSSSSSVKDGPAAAPAGSPPSSPGASTRGASGSAAKGASSPVTFDKAMAAKINAARELARRLAEERGAATAAASARGTADGESKRAAETASAEAAAAAAAQAAKADALVRALRRAESNRDSLTRLRAENDALRELLLEVAADKDAARARMEAVLSSLSDQTLVERAKATVGGASAAAAAASPATAAPAAAPLATGAAPTPAAKKATDASGKAATAVAAAAATAAAAAADATAVTAGEVETQLVAASAQVAESIAPSKAAVEAPPGALQSEDVALSLNQARAVLSAVQQAKEAAAGGVGGKEAAVKDAVRKMEQAAVKKEKGAASAASASATAAPPGGASAAATAAVETMHAAEPAAVKAKAAAAQAAAATAAAALIEAEVEVEQAVVEAAAAAPLPPVPEPTAAQLQELARRAAAAAKLVFVWPPEGGLVGRPVRIYYNRARGPLPPSNKLQMKAGFNKWEEIALFDMEPAQGLASGGGQDWWVLCVELPLETFRFDYVVIDAASGAVDNNNWKDYELPLADAPSEDEVMAARAEAYERFDQDRRKLIEEEEKRLWRLVESKALDAAAAARVEFRKRRDAELLAAARQVVADRRRADLFAALPTADSRPGAYAWCGGPPRAGARAFLAYNKIQQGGQGGGLPHAGSGIRVHMGYDNWWNKISQAIDLSPLSAEDAAAKGLPTGQGAQWWGCWVDVPYSAAVLNFVFSDREQRMWDNNNQRDFHTGVAGAHSGEELVEMLYGAMKKDSAEADKEVEDRAALRAVRKVEAKGLTMRKRRETVHEFLYTVPLSPKAGQVVDVYYRPEATMLRGRPEIWLRASWNRGGNAPGAAELRPATARLLPCLPGGLGFYRATVQVPPTAWGLDLSFSDSEAMGGGFLDDNGGLEYHVPVEGSAKPKQMLKVVHVAVEMAPIAKVGGMGDVVTALGRAVQEQGHDVSVMLPKYDCINYDLVEELVQESTFSWGGSNVRVWRGYVEGLETVFLEPENGMFWVGCIYGKNNDAQRFAFFCGAALQYLKNQAAPGGRGAADIVHCHDWQSAPVAYGDRGRAKTVFTIHNLSYGADLIGRAMQACQVATTVSPTYAREIAGHPSVAAHLNKLYGVLNGIDQDIWDPSEDPCLPLHYSADNVAAGKEAARRVLRQKLGLVGADVPIVGCVTRLVAQKGIHLIKHAAWRTLERGGQFVLLGSAPDGRVQGEFNALRDALAKAYPDRAALVFTYDEPMSHLIYAGSDMFLVPSMFEPCGLTQMIAMRYGTIPVVRKTGGLVDTVYDVDHDEDRARLKGMDTNGFSFEGTDFAGMDYALNRALSVWYSDKPLWHSLRKRAMSQDWSWNSPALDYVELYYKALKSA</sequence>
<dbReference type="UniPathway" id="UPA00152"/>
<feature type="compositionally biased region" description="Low complexity" evidence="13">
    <location>
        <begin position="103"/>
        <end position="149"/>
    </location>
</feature>
<dbReference type="FunFam" id="3.40.50.2000:FF:000165">
    <property type="entry name" value="Starch synthase, chloroplastic/amyloplastic"/>
    <property type="match status" value="1"/>
</dbReference>
<feature type="region of interest" description="Disordered" evidence="13">
    <location>
        <begin position="27"/>
        <end position="175"/>
    </location>
</feature>
<name>A0A835WA64_CHLIN</name>
<feature type="region of interest" description="Disordered" evidence="13">
    <location>
        <begin position="194"/>
        <end position="229"/>
    </location>
</feature>
<evidence type="ECO:0000256" key="11">
    <source>
        <dbReference type="ARBA" id="ARBA00022946"/>
    </source>
</evidence>
<dbReference type="EC" id="2.4.1.21" evidence="5"/>
<keyword evidence="9" id="KW-0808">Transferase</keyword>
<feature type="compositionally biased region" description="Low complexity" evidence="13">
    <location>
        <begin position="156"/>
        <end position="174"/>
    </location>
</feature>
<evidence type="ECO:0000256" key="3">
    <source>
        <dbReference type="ARBA" id="ARBA00004727"/>
    </source>
</evidence>